<name>A0AAD8E4K1_DIPPU</name>
<reference evidence="1" key="2">
    <citation type="submission" date="2023-05" db="EMBL/GenBank/DDBJ databases">
        <authorList>
            <person name="Fouks B."/>
        </authorList>
    </citation>
    <scope>NUCLEOTIDE SEQUENCE</scope>
    <source>
        <strain evidence="1">Stay&amp;Tobe</strain>
        <tissue evidence="1">Testes</tissue>
    </source>
</reference>
<keyword evidence="2" id="KW-1185">Reference proteome</keyword>
<accession>A0AAD8E4K1</accession>
<proteinExistence type="predicted"/>
<reference evidence="1" key="1">
    <citation type="journal article" date="2023" name="IScience">
        <title>Live-bearing cockroach genome reveals convergent evolutionary mechanisms linked to viviparity in insects and beyond.</title>
        <authorList>
            <person name="Fouks B."/>
            <person name="Harrison M.C."/>
            <person name="Mikhailova A.A."/>
            <person name="Marchal E."/>
            <person name="English S."/>
            <person name="Carruthers M."/>
            <person name="Jennings E.C."/>
            <person name="Chiamaka E.L."/>
            <person name="Frigard R.A."/>
            <person name="Pippel M."/>
            <person name="Attardo G.M."/>
            <person name="Benoit J.B."/>
            <person name="Bornberg-Bauer E."/>
            <person name="Tobe S.S."/>
        </authorList>
    </citation>
    <scope>NUCLEOTIDE SEQUENCE</scope>
    <source>
        <strain evidence="1">Stay&amp;Tobe</strain>
    </source>
</reference>
<evidence type="ECO:0000313" key="1">
    <source>
        <dbReference type="EMBL" id="KAJ9576581.1"/>
    </source>
</evidence>
<dbReference type="EMBL" id="JASPKZ010009653">
    <property type="protein sequence ID" value="KAJ9576581.1"/>
    <property type="molecule type" value="Genomic_DNA"/>
</dbReference>
<protein>
    <submittedName>
        <fullName evidence="1">Uncharacterized protein</fullName>
    </submittedName>
</protein>
<sequence length="168" mass="19875">MNHENEIDQKGQLQEIVKGWLSTTNIRYRPYKEELRGCSKLINDQMSDMLDCEEEMFLCSPRSSMLSLCSSDEGGALEHLFLGNVEDEKEEERREEQEEYYCYDDDDDEDDVEGYHNIKIKISRPRDLEKHVVKLNITRNPETEEWKVEISMSVGFDEEPKVTIWELN</sequence>
<comment type="caution">
    <text evidence="1">The sequence shown here is derived from an EMBL/GenBank/DDBJ whole genome shotgun (WGS) entry which is preliminary data.</text>
</comment>
<dbReference type="Proteomes" id="UP001233999">
    <property type="component" value="Unassembled WGS sequence"/>
</dbReference>
<dbReference type="AlphaFoldDB" id="A0AAD8E4K1"/>
<gene>
    <name evidence="1" type="ORF">L9F63_025524</name>
</gene>
<evidence type="ECO:0000313" key="2">
    <source>
        <dbReference type="Proteomes" id="UP001233999"/>
    </source>
</evidence>
<organism evidence="1 2">
    <name type="scientific">Diploptera punctata</name>
    <name type="common">Pacific beetle cockroach</name>
    <dbReference type="NCBI Taxonomy" id="6984"/>
    <lineage>
        <taxon>Eukaryota</taxon>
        <taxon>Metazoa</taxon>
        <taxon>Ecdysozoa</taxon>
        <taxon>Arthropoda</taxon>
        <taxon>Hexapoda</taxon>
        <taxon>Insecta</taxon>
        <taxon>Pterygota</taxon>
        <taxon>Neoptera</taxon>
        <taxon>Polyneoptera</taxon>
        <taxon>Dictyoptera</taxon>
        <taxon>Blattodea</taxon>
        <taxon>Blaberoidea</taxon>
        <taxon>Blaberidae</taxon>
        <taxon>Diplopterinae</taxon>
        <taxon>Diploptera</taxon>
    </lineage>
</organism>